<dbReference type="PANTHER" id="PTHR43798">
    <property type="entry name" value="MONOACYLGLYCEROL LIPASE"/>
    <property type="match status" value="1"/>
</dbReference>
<dbReference type="InterPro" id="IPR022742">
    <property type="entry name" value="Hydrolase_4"/>
</dbReference>
<dbReference type="PANTHER" id="PTHR43798:SF6">
    <property type="entry name" value="HYDROLASE, PUTATIVE (AFU_ORTHOLOGUE AFUA_4G13070)-RELATED"/>
    <property type="match status" value="1"/>
</dbReference>
<gene>
    <name evidence="2" type="ORF">SJI18_02000</name>
</gene>
<dbReference type="InterPro" id="IPR050266">
    <property type="entry name" value="AB_hydrolase_sf"/>
</dbReference>
<comment type="caution">
    <text evidence="2">The sequence shown here is derived from an EMBL/GenBank/DDBJ whole genome shotgun (WGS) entry which is preliminary data.</text>
</comment>
<evidence type="ECO:0000313" key="3">
    <source>
        <dbReference type="Proteomes" id="UP001498469"/>
    </source>
</evidence>
<keyword evidence="2" id="KW-0378">Hydrolase</keyword>
<keyword evidence="3" id="KW-1185">Reference proteome</keyword>
<dbReference type="GO" id="GO:0016787">
    <property type="term" value="F:hydrolase activity"/>
    <property type="evidence" value="ECO:0007669"/>
    <property type="project" value="UniProtKB-KW"/>
</dbReference>
<feature type="domain" description="Serine aminopeptidase S33" evidence="1">
    <location>
        <begin position="21"/>
        <end position="255"/>
    </location>
</feature>
<protein>
    <submittedName>
        <fullName evidence="2">Alpha/beta hydrolase</fullName>
    </submittedName>
</protein>
<dbReference type="RefSeq" id="WP_216247742.1">
    <property type="nucleotide sequence ID" value="NZ_JAZHFS010000001.1"/>
</dbReference>
<accession>A0ABU7UJQ2</accession>
<evidence type="ECO:0000313" key="2">
    <source>
        <dbReference type="EMBL" id="MEF2111074.1"/>
    </source>
</evidence>
<organism evidence="2 3">
    <name type="scientific">Clostridium frigoriphilum</name>
    <dbReference type="NCBI Taxonomy" id="443253"/>
    <lineage>
        <taxon>Bacteria</taxon>
        <taxon>Bacillati</taxon>
        <taxon>Bacillota</taxon>
        <taxon>Clostridia</taxon>
        <taxon>Eubacteriales</taxon>
        <taxon>Clostridiaceae</taxon>
        <taxon>Clostridium</taxon>
    </lineage>
</organism>
<sequence>MKCKIKSIFINYEIIGNGKPIIMLHGYNVDHRLMAGCMEPVFSTENGYKRIYIDLPGMGKSESAEWIIDSDIMLDIVISFIDKIIPNENFLLAGESYGGYLARGVIYRMADRVDGVLLICPVIVADYNKRNVPEHIVLLKDSKLLAKLTPEVAEGFNSSVVVQSEKIYERCENEIISGAKIADKVFLKTLKKDGYVFTLDVDKLNNKFDKPSLILLGKQDNCVGYKDSWNILDNFPRATFAILDRAGHSLQIEQEELFNSLVKEWLVRVNQL</sequence>
<dbReference type="Pfam" id="PF12146">
    <property type="entry name" value="Hydrolase_4"/>
    <property type="match status" value="1"/>
</dbReference>
<proteinExistence type="predicted"/>
<reference evidence="2 3" key="1">
    <citation type="submission" date="2023-11" db="EMBL/GenBank/DDBJ databases">
        <title>Draft genome sequence of a psychrophilic Clostridium strain from permafrost water brine.</title>
        <authorList>
            <person name="Shcherbakova V.A."/>
            <person name="Trubitsyn V.E."/>
            <person name="Zakharyuk A.G."/>
        </authorList>
    </citation>
    <scope>NUCLEOTIDE SEQUENCE [LARGE SCALE GENOMIC DNA]</scope>
    <source>
        <strain evidence="2 3">14F</strain>
    </source>
</reference>
<dbReference type="EMBL" id="JAZHFS010000001">
    <property type="protein sequence ID" value="MEF2111074.1"/>
    <property type="molecule type" value="Genomic_DNA"/>
</dbReference>
<evidence type="ECO:0000259" key="1">
    <source>
        <dbReference type="Pfam" id="PF12146"/>
    </source>
</evidence>
<dbReference type="Proteomes" id="UP001498469">
    <property type="component" value="Unassembled WGS sequence"/>
</dbReference>
<name>A0ABU7UJQ2_9CLOT</name>